<dbReference type="RefSeq" id="WP_111335034.1">
    <property type="nucleotide sequence ID" value="NZ_CP030032.1"/>
</dbReference>
<name>A0A2Z4FM88_9DELT</name>
<dbReference type="GO" id="GO:0008379">
    <property type="term" value="F:thioredoxin peroxidase activity"/>
    <property type="evidence" value="ECO:0007669"/>
    <property type="project" value="TreeGrafter"/>
</dbReference>
<dbReference type="CDD" id="cd03015">
    <property type="entry name" value="PRX_Typ2cys"/>
    <property type="match status" value="1"/>
</dbReference>
<evidence type="ECO:0000256" key="1">
    <source>
        <dbReference type="ARBA" id="ARBA00022559"/>
    </source>
</evidence>
<reference evidence="5 6" key="1">
    <citation type="submission" date="2018-06" db="EMBL/GenBank/DDBJ databases">
        <title>Lujinxingia sediminis gen. nov. sp. nov., a new facultative anaerobic member of the class Deltaproteobacteria, and proposal of Lujinxingaceae fam. nov.</title>
        <authorList>
            <person name="Guo L.-Y."/>
            <person name="Li C.-M."/>
            <person name="Wang S."/>
            <person name="Du Z.-J."/>
        </authorList>
    </citation>
    <scope>NUCLEOTIDE SEQUENCE [LARGE SCALE GENOMIC DNA]</scope>
    <source>
        <strain evidence="5 6">FA350</strain>
    </source>
</reference>
<protein>
    <submittedName>
        <fullName evidence="5">Peroxiredoxin</fullName>
    </submittedName>
</protein>
<keyword evidence="2" id="KW-0049">Antioxidant</keyword>
<keyword evidence="3" id="KW-0560">Oxidoreductase</keyword>
<dbReference type="GO" id="GO:0045454">
    <property type="term" value="P:cell redox homeostasis"/>
    <property type="evidence" value="ECO:0007669"/>
    <property type="project" value="TreeGrafter"/>
</dbReference>
<keyword evidence="1" id="KW-0575">Peroxidase</keyword>
<dbReference type="Pfam" id="PF00578">
    <property type="entry name" value="AhpC-TSA"/>
    <property type="match status" value="1"/>
</dbReference>
<evidence type="ECO:0000256" key="4">
    <source>
        <dbReference type="ARBA" id="ARBA00023284"/>
    </source>
</evidence>
<sequence>MSIMVGQKAPEFTTSALVGRDITEISLSDYSGKWVVLFFYPMDFTFVCPTELVDFNNHIDEFEDRDAVLLGGSTDTAYSHLGWVKSHEDLGDLKYPLFADVSKQMALDYGILHPEDAVALRGTFIIDPEGNLRWVNVNDLNVGRSVQETLRVLDALQTDELCACGREVGGATLEL</sequence>
<dbReference type="AlphaFoldDB" id="A0A2Z4FM88"/>
<dbReference type="InterPro" id="IPR024706">
    <property type="entry name" value="Peroxiredoxin_AhpC-typ"/>
</dbReference>
<dbReference type="OrthoDB" id="9812811at2"/>
<proteinExistence type="predicted"/>
<dbReference type="InterPro" id="IPR036249">
    <property type="entry name" value="Thioredoxin-like_sf"/>
</dbReference>
<dbReference type="GO" id="GO:0033554">
    <property type="term" value="P:cellular response to stress"/>
    <property type="evidence" value="ECO:0007669"/>
    <property type="project" value="TreeGrafter"/>
</dbReference>
<dbReference type="GO" id="GO:0005829">
    <property type="term" value="C:cytosol"/>
    <property type="evidence" value="ECO:0007669"/>
    <property type="project" value="TreeGrafter"/>
</dbReference>
<organism evidence="5 6">
    <name type="scientific">Bradymonas sediminis</name>
    <dbReference type="NCBI Taxonomy" id="1548548"/>
    <lineage>
        <taxon>Bacteria</taxon>
        <taxon>Deltaproteobacteria</taxon>
        <taxon>Bradymonadales</taxon>
        <taxon>Bradymonadaceae</taxon>
        <taxon>Bradymonas</taxon>
    </lineage>
</organism>
<dbReference type="PANTHER" id="PTHR10681:SF121">
    <property type="entry name" value="ALKYL HYDROPEROXIDE REDUCTASE C"/>
    <property type="match status" value="1"/>
</dbReference>
<dbReference type="InterPro" id="IPR050217">
    <property type="entry name" value="Peroxiredoxin"/>
</dbReference>
<dbReference type="EMBL" id="CP030032">
    <property type="protein sequence ID" value="AWV89950.1"/>
    <property type="molecule type" value="Genomic_DNA"/>
</dbReference>
<gene>
    <name evidence="5" type="ORF">DN745_11605</name>
</gene>
<dbReference type="InterPro" id="IPR013766">
    <property type="entry name" value="Thioredoxin_domain"/>
</dbReference>
<evidence type="ECO:0000313" key="5">
    <source>
        <dbReference type="EMBL" id="AWV89950.1"/>
    </source>
</evidence>
<evidence type="ECO:0000256" key="2">
    <source>
        <dbReference type="ARBA" id="ARBA00022862"/>
    </source>
</evidence>
<evidence type="ECO:0000256" key="3">
    <source>
        <dbReference type="ARBA" id="ARBA00023002"/>
    </source>
</evidence>
<dbReference type="InterPro" id="IPR000866">
    <property type="entry name" value="AhpC/TSA"/>
</dbReference>
<dbReference type="Gene3D" id="3.40.30.10">
    <property type="entry name" value="Glutaredoxin"/>
    <property type="match status" value="1"/>
</dbReference>
<dbReference type="PANTHER" id="PTHR10681">
    <property type="entry name" value="THIOREDOXIN PEROXIDASE"/>
    <property type="match status" value="1"/>
</dbReference>
<keyword evidence="6" id="KW-1185">Reference proteome</keyword>
<accession>A0A2Z4FM88</accession>
<dbReference type="SUPFAM" id="SSF52833">
    <property type="entry name" value="Thioredoxin-like"/>
    <property type="match status" value="1"/>
</dbReference>
<dbReference type="Proteomes" id="UP000249799">
    <property type="component" value="Chromosome"/>
</dbReference>
<dbReference type="PIRSF" id="PIRSF000239">
    <property type="entry name" value="AHPC"/>
    <property type="match status" value="1"/>
</dbReference>
<dbReference type="PROSITE" id="PS51352">
    <property type="entry name" value="THIOREDOXIN_2"/>
    <property type="match status" value="1"/>
</dbReference>
<evidence type="ECO:0000313" key="6">
    <source>
        <dbReference type="Proteomes" id="UP000249799"/>
    </source>
</evidence>
<dbReference type="GO" id="GO:0042744">
    <property type="term" value="P:hydrogen peroxide catabolic process"/>
    <property type="evidence" value="ECO:0007669"/>
    <property type="project" value="TreeGrafter"/>
</dbReference>
<dbReference type="KEGG" id="bsed:DN745_11605"/>
<keyword evidence="4" id="KW-0676">Redox-active center</keyword>
<dbReference type="GO" id="GO:0006979">
    <property type="term" value="P:response to oxidative stress"/>
    <property type="evidence" value="ECO:0007669"/>
    <property type="project" value="TreeGrafter"/>
</dbReference>